<keyword evidence="2" id="KW-1185">Reference proteome</keyword>
<dbReference type="SUPFAM" id="SSF48452">
    <property type="entry name" value="TPR-like"/>
    <property type="match status" value="1"/>
</dbReference>
<reference evidence="1" key="2">
    <citation type="journal article" date="2022" name="Sci. Total Environ.">
        <title>Prevalence, transmission, and molecular epidemiology of tet(X)-positive bacteria among humans, animals, and environmental niches in China: An epidemiological, and genomic-based study.</title>
        <authorList>
            <person name="Dong N."/>
            <person name="Zeng Y."/>
            <person name="Cai C."/>
            <person name="Sun C."/>
            <person name="Lu J."/>
            <person name="Liu C."/>
            <person name="Zhou H."/>
            <person name="Sun Q."/>
            <person name="Shu L."/>
            <person name="Wang H."/>
            <person name="Wang Y."/>
            <person name="Wang S."/>
            <person name="Wu C."/>
            <person name="Chan E.W."/>
            <person name="Chen G."/>
            <person name="Shen Z."/>
            <person name="Chen S."/>
            <person name="Zhang R."/>
        </authorList>
    </citation>
    <scope>NUCLEOTIDE SEQUENCE</scope>
    <source>
        <strain evidence="1">R1692</strain>
    </source>
</reference>
<evidence type="ECO:0000313" key="2">
    <source>
        <dbReference type="Proteomes" id="UP001170954"/>
    </source>
</evidence>
<dbReference type="Gene3D" id="1.25.40.10">
    <property type="entry name" value="Tetratricopeptide repeat domain"/>
    <property type="match status" value="1"/>
</dbReference>
<protein>
    <recommendedName>
        <fullName evidence="3">Tetratricopeptide repeat protein</fullName>
    </recommendedName>
</protein>
<dbReference type="Proteomes" id="UP001170954">
    <property type="component" value="Unassembled WGS sequence"/>
</dbReference>
<comment type="caution">
    <text evidence="1">The sequence shown here is derived from an EMBL/GenBank/DDBJ whole genome shotgun (WGS) entry which is preliminary data.</text>
</comment>
<name>A0ABT7NRW7_9SPHI</name>
<dbReference type="InterPro" id="IPR011990">
    <property type="entry name" value="TPR-like_helical_dom_sf"/>
</dbReference>
<dbReference type="RefSeq" id="WP_286652158.1">
    <property type="nucleotide sequence ID" value="NZ_JACAGK010000064.1"/>
</dbReference>
<dbReference type="EMBL" id="JACAGK010000064">
    <property type="protein sequence ID" value="MDM1049965.1"/>
    <property type="molecule type" value="Genomic_DNA"/>
</dbReference>
<evidence type="ECO:0000313" key="1">
    <source>
        <dbReference type="EMBL" id="MDM1049965.1"/>
    </source>
</evidence>
<accession>A0ABT7NRW7</accession>
<gene>
    <name evidence="1" type="ORF">HX018_17125</name>
</gene>
<organism evidence="1 2">
    <name type="scientific">Sphingobacterium hotanense</name>
    <dbReference type="NCBI Taxonomy" id="649196"/>
    <lineage>
        <taxon>Bacteria</taxon>
        <taxon>Pseudomonadati</taxon>
        <taxon>Bacteroidota</taxon>
        <taxon>Sphingobacteriia</taxon>
        <taxon>Sphingobacteriales</taxon>
        <taxon>Sphingobacteriaceae</taxon>
        <taxon>Sphingobacterium</taxon>
    </lineage>
</organism>
<reference evidence="1" key="1">
    <citation type="submission" date="2020-06" db="EMBL/GenBank/DDBJ databases">
        <authorList>
            <person name="Dong N."/>
        </authorList>
    </citation>
    <scope>NUCLEOTIDE SEQUENCE</scope>
    <source>
        <strain evidence="1">R1692</strain>
    </source>
</reference>
<proteinExistence type="predicted"/>
<sequence>MKTVLITLFSLLSIVCYGQGNYEKAMGEALQTWQNGKNTEAMSKFERIAQAEKNNWIPRYYQALVATTSSFQTQDSDEKEQLIQAAVKLIPAKTEEMNAEWYVLKALALTAQLTIDPMSRAMQLTPEIIQNYQHALQLEPNNPRALSGLADFQIQSKKYMGGSTEQECKDLEKAVSLFTAEKHETPFYPTWGKERAEAALATCKK</sequence>
<evidence type="ECO:0008006" key="3">
    <source>
        <dbReference type="Google" id="ProtNLM"/>
    </source>
</evidence>